<dbReference type="Pfam" id="PF12675">
    <property type="entry name" value="DUF3795"/>
    <property type="match status" value="1"/>
</dbReference>
<dbReference type="InterPro" id="IPR024227">
    <property type="entry name" value="DUF3795"/>
</dbReference>
<dbReference type="EMBL" id="CP159485">
    <property type="protein sequence ID" value="XCI28691.1"/>
    <property type="molecule type" value="Genomic_DNA"/>
</dbReference>
<gene>
    <name evidence="1" type="ORF">PRVXH_002661</name>
</gene>
<sequence>MIESRCGILCSKCNYRVELDCRGCINIKKPFWGERCPVKSCCDSKKLNHCGDCRTFPCDLLKQFSYDEEQGDKGLRIEQCEKWKD</sequence>
<organism evidence="1">
    <name type="scientific">Proteinivorax hydrogeniformans</name>
    <dbReference type="NCBI Taxonomy" id="1826727"/>
    <lineage>
        <taxon>Bacteria</taxon>
        <taxon>Bacillati</taxon>
        <taxon>Bacillota</taxon>
        <taxon>Clostridia</taxon>
        <taxon>Eubacteriales</taxon>
        <taxon>Proteinivoracaceae</taxon>
        <taxon>Proteinivorax</taxon>
    </lineage>
</organism>
<dbReference type="RefSeq" id="WP_353893243.1">
    <property type="nucleotide sequence ID" value="NZ_CP159485.1"/>
</dbReference>
<reference evidence="1" key="1">
    <citation type="journal article" date="2018" name="Antonie Van Leeuwenhoek">
        <title>Proteinivorax hydrogeniformans sp. nov., an anaerobic, haloalkaliphilic bacterium fermenting proteinaceous compounds with high hydrogen production.</title>
        <authorList>
            <person name="Boltyanskaya Y."/>
            <person name="Detkova E."/>
            <person name="Pimenov N."/>
            <person name="Kevbrin V."/>
        </authorList>
    </citation>
    <scope>NUCLEOTIDE SEQUENCE</scope>
    <source>
        <strain evidence="1">Z-710</strain>
    </source>
</reference>
<name>A0AAU8HSY1_9FIRM</name>
<reference evidence="1" key="2">
    <citation type="submission" date="2024-06" db="EMBL/GenBank/DDBJ databases">
        <authorList>
            <person name="Petrova K.O."/>
            <person name="Toshchakov S.V."/>
            <person name="Boltjanskaja Y.V."/>
            <person name="Kevbrin V.V."/>
        </authorList>
    </citation>
    <scope>NUCLEOTIDE SEQUENCE</scope>
    <source>
        <strain evidence="1">Z-710</strain>
    </source>
</reference>
<evidence type="ECO:0000313" key="1">
    <source>
        <dbReference type="EMBL" id="XCI28691.1"/>
    </source>
</evidence>
<dbReference type="AlphaFoldDB" id="A0AAU8HSY1"/>
<accession>A0AAU8HSY1</accession>
<protein>
    <submittedName>
        <fullName evidence="1">DUF3795 domain-containing protein</fullName>
    </submittedName>
</protein>
<proteinExistence type="predicted"/>